<feature type="compositionally biased region" description="Basic and acidic residues" evidence="1">
    <location>
        <begin position="235"/>
        <end position="248"/>
    </location>
</feature>
<dbReference type="InterPro" id="IPR036028">
    <property type="entry name" value="SH3-like_dom_sf"/>
</dbReference>
<organism evidence="2 3">
    <name type="scientific">Hapsidospora chrysogenum (strain ATCC 11550 / CBS 779.69 / DSM 880 / IAM 14645 / JCM 23072 / IMI 49137)</name>
    <name type="common">Acremonium chrysogenum</name>
    <dbReference type="NCBI Taxonomy" id="857340"/>
    <lineage>
        <taxon>Eukaryota</taxon>
        <taxon>Fungi</taxon>
        <taxon>Dikarya</taxon>
        <taxon>Ascomycota</taxon>
        <taxon>Pezizomycotina</taxon>
        <taxon>Sordariomycetes</taxon>
        <taxon>Hypocreomycetidae</taxon>
        <taxon>Hypocreales</taxon>
        <taxon>Bionectriaceae</taxon>
        <taxon>Hapsidospora</taxon>
    </lineage>
</organism>
<feature type="compositionally biased region" description="Pro residues" evidence="1">
    <location>
        <begin position="196"/>
        <end position="214"/>
    </location>
</feature>
<feature type="compositionally biased region" description="Polar residues" evidence="1">
    <location>
        <begin position="369"/>
        <end position="379"/>
    </location>
</feature>
<proteinExistence type="predicted"/>
<feature type="region of interest" description="Disordered" evidence="1">
    <location>
        <begin position="803"/>
        <end position="852"/>
    </location>
</feature>
<feature type="compositionally biased region" description="Pro residues" evidence="1">
    <location>
        <begin position="418"/>
        <end position="433"/>
    </location>
</feature>
<dbReference type="SUPFAM" id="SSF50044">
    <property type="entry name" value="SH3-domain"/>
    <property type="match status" value="1"/>
</dbReference>
<dbReference type="GO" id="GO:0030864">
    <property type="term" value="C:cortical actin cytoskeleton"/>
    <property type="evidence" value="ECO:0007669"/>
    <property type="project" value="TreeGrafter"/>
</dbReference>
<dbReference type="PANTHER" id="PTHR10829">
    <property type="entry name" value="CORTACTIN AND DREBRIN"/>
    <property type="match status" value="1"/>
</dbReference>
<feature type="compositionally biased region" description="Pro residues" evidence="1">
    <location>
        <begin position="273"/>
        <end position="284"/>
    </location>
</feature>
<evidence type="ECO:0000256" key="1">
    <source>
        <dbReference type="SAM" id="MobiDB-lite"/>
    </source>
</evidence>
<dbReference type="PANTHER" id="PTHR10829:SF25">
    <property type="entry name" value="DREBRIN-LIKE PROTEIN"/>
    <property type="match status" value="1"/>
</dbReference>
<dbReference type="EMBL" id="JPKY01000163">
    <property type="protein sequence ID" value="KFH40841.1"/>
    <property type="molecule type" value="Genomic_DNA"/>
</dbReference>
<accession>A0A086SUQ9</accession>
<feature type="compositionally biased region" description="Basic residues" evidence="1">
    <location>
        <begin position="314"/>
        <end position="330"/>
    </location>
</feature>
<feature type="compositionally biased region" description="Polar residues" evidence="1">
    <location>
        <begin position="331"/>
        <end position="347"/>
    </location>
</feature>
<feature type="compositionally biased region" description="Polar residues" evidence="1">
    <location>
        <begin position="134"/>
        <end position="147"/>
    </location>
</feature>
<dbReference type="GO" id="GO:0051015">
    <property type="term" value="F:actin filament binding"/>
    <property type="evidence" value="ECO:0007669"/>
    <property type="project" value="TreeGrafter"/>
</dbReference>
<dbReference type="Gene3D" id="2.30.30.40">
    <property type="entry name" value="SH3 Domains"/>
    <property type="match status" value="1"/>
</dbReference>
<feature type="region of interest" description="Disordered" evidence="1">
    <location>
        <begin position="130"/>
        <end position="175"/>
    </location>
</feature>
<feature type="compositionally biased region" description="Low complexity" evidence="1">
    <location>
        <begin position="823"/>
        <end position="832"/>
    </location>
</feature>
<evidence type="ECO:0000313" key="2">
    <source>
        <dbReference type="EMBL" id="KFH40841.1"/>
    </source>
</evidence>
<gene>
    <name evidence="2" type="ORF">ACRE_084580</name>
</gene>
<name>A0A086SUQ9_HAPC1</name>
<dbReference type="Proteomes" id="UP000029964">
    <property type="component" value="Unassembled WGS sequence"/>
</dbReference>
<evidence type="ECO:0008006" key="4">
    <source>
        <dbReference type="Google" id="ProtNLM"/>
    </source>
</evidence>
<comment type="caution">
    <text evidence="2">The sequence shown here is derived from an EMBL/GenBank/DDBJ whole genome shotgun (WGS) entry which is preliminary data.</text>
</comment>
<dbReference type="HOGENOM" id="CLU_010107_0_0_1"/>
<protein>
    <recommendedName>
        <fullName evidence="4">SH3 domain-containing protein</fullName>
    </recommendedName>
</protein>
<feature type="region of interest" description="Disordered" evidence="1">
    <location>
        <begin position="188"/>
        <end position="446"/>
    </location>
</feature>
<dbReference type="AlphaFoldDB" id="A0A086SUQ9"/>
<feature type="compositionally biased region" description="Polar residues" evidence="1">
    <location>
        <begin position="301"/>
        <end position="312"/>
    </location>
</feature>
<keyword evidence="3" id="KW-1185">Reference proteome</keyword>
<sequence length="852" mass="92776">MDEVDDLVVTPFREIVDKAKTAVENAGEANPVMLKAAQSLLKEGERGVKRIEPLCRKHVDDYGYNFIAFLKDNDEIAQYRSDLTDLLWEFDDYIEPDDFDADKFTELQALSRKAAPRICDLLRRAKLEAPVSDAASSRGSVAQLLTPTSPPTYPGVLLSAPPGFQRSSADSSGASLADINDATSQLRGMMRSPSAPEGPHPRGPPPPPPPPPKAPTLNPWDWQKPVPPPPAGEARTAEEAEFDRRVAQDESPVLPAAATFVNDPDTNTEVAFPHPPAGPPPPPASVTSAPSEHGDEDRRLSATSQHTTSSRGTHVAHHYYHHHTPSRQRHGTLSSFSIPENEVSQQHGAIPYFQPTTTTAPASYPPPQQHSRPISISNRRSGEADSPDLASLASYDPRGAQHAGSISMASTGSLSPRQQPPAPPHQPPPPPQKNLPAQPAVGAASASVLTQMDAGPIPVEAEEASKPARPATSQAAACRIGDDSSFQLAKGFCDGAKDVTRGGIGVKRTKKQGFSSQNTVARCLGCLFELDFGEIEADVKREDKGNHSKVMGINYRIRFLQKSHLTANRVDDVQYGCVFCVQQGYTIDKSDATVFFSQKSLFDHLARHPRPLPHVPGLTVIEGDQVPEKHHNDYDIHFRAPPVPHPVAKRAREIASQPTGVAREQSRRLYGQRLLYDRSPALELAKGARLTGITWPVQYQGEWIFAWHDGNFASVPADLVKLDPPPSSMVRYDRTSMVCARAKWKFAVKEKKGEKGEWLKFDKNDTITNIAWVDADCWCWTGTNSKGKTGLFPQAYLDADTVHEPSAASSKRAASASEERARSSSSMLSKLSSSKRKNSGRPPSISNSVGSR</sequence>
<evidence type="ECO:0000313" key="3">
    <source>
        <dbReference type="Proteomes" id="UP000029964"/>
    </source>
</evidence>
<dbReference type="OrthoDB" id="5243589at2759"/>
<dbReference type="STRING" id="857340.A0A086SUQ9"/>
<reference evidence="3" key="1">
    <citation type="journal article" date="2014" name="Genome Announc.">
        <title>Genome sequence and annotation of Acremonium chrysogenum, producer of the beta-lactam antibiotic cephalosporin C.</title>
        <authorList>
            <person name="Terfehr D."/>
            <person name="Dahlmann T.A."/>
            <person name="Specht T."/>
            <person name="Zadra I."/>
            <person name="Kuernsteiner H."/>
            <person name="Kueck U."/>
        </authorList>
    </citation>
    <scope>NUCLEOTIDE SEQUENCE [LARGE SCALE GENOMIC DNA]</scope>
    <source>
        <strain evidence="3">ATCC 11550 / CBS 779.69 / DSM 880 / IAM 14645 / JCM 23072 / IMI 49137</strain>
    </source>
</reference>
<feature type="compositionally biased region" description="Low complexity" evidence="1">
    <location>
        <begin position="806"/>
        <end position="816"/>
    </location>
</feature>
<dbReference type="GO" id="GO:0005884">
    <property type="term" value="C:actin filament"/>
    <property type="evidence" value="ECO:0007669"/>
    <property type="project" value="TreeGrafter"/>
</dbReference>
<dbReference type="GO" id="GO:0030833">
    <property type="term" value="P:regulation of actin filament polymerization"/>
    <property type="evidence" value="ECO:0007669"/>
    <property type="project" value="TreeGrafter"/>
</dbReference>